<keyword evidence="2" id="KW-0472">Membrane</keyword>
<reference evidence="3 4" key="1">
    <citation type="journal article" date="2019" name="Emerg. Microbes Infect.">
        <title>Comprehensive subspecies identification of 175 nontuberculous mycobacteria species based on 7547 genomic profiles.</title>
        <authorList>
            <person name="Matsumoto Y."/>
            <person name="Kinjo T."/>
            <person name="Motooka D."/>
            <person name="Nabeya D."/>
            <person name="Jung N."/>
            <person name="Uechi K."/>
            <person name="Horii T."/>
            <person name="Iida T."/>
            <person name="Fujita J."/>
            <person name="Nakamura S."/>
        </authorList>
    </citation>
    <scope>NUCLEOTIDE SEQUENCE [LARGE SCALE GENOMIC DNA]</scope>
    <source>
        <strain evidence="3 4">JCM 30396</strain>
    </source>
</reference>
<feature type="transmembrane region" description="Helical" evidence="2">
    <location>
        <begin position="7"/>
        <end position="28"/>
    </location>
</feature>
<proteinExistence type="predicted"/>
<dbReference type="AlphaFoldDB" id="A0A7I7T4D1"/>
<keyword evidence="2" id="KW-1133">Transmembrane helix</keyword>
<dbReference type="EMBL" id="AP022596">
    <property type="protein sequence ID" value="BBY64152.1"/>
    <property type="molecule type" value="Genomic_DNA"/>
</dbReference>
<sequence length="97" mass="10433">MSTIQWVIGYLCVTALVAGGAVAFSAWSRGGERSTPRITVGPALLAGAVWPLLLVGVVQWLLVHVLAKTLRPQPERTSEVVYYGPPPPVSRRKANAR</sequence>
<dbReference type="RefSeq" id="WP_163747711.1">
    <property type="nucleotide sequence ID" value="NZ_AP022596.1"/>
</dbReference>
<evidence type="ECO:0000313" key="3">
    <source>
        <dbReference type="EMBL" id="BBY64152.1"/>
    </source>
</evidence>
<evidence type="ECO:0000313" key="4">
    <source>
        <dbReference type="Proteomes" id="UP000467148"/>
    </source>
</evidence>
<accession>A0A7I7T4D1</accession>
<organism evidence="3 4">
    <name type="scientific">Mycolicibacterium helvum</name>
    <dbReference type="NCBI Taxonomy" id="1534349"/>
    <lineage>
        <taxon>Bacteria</taxon>
        <taxon>Bacillati</taxon>
        <taxon>Actinomycetota</taxon>
        <taxon>Actinomycetes</taxon>
        <taxon>Mycobacteriales</taxon>
        <taxon>Mycobacteriaceae</taxon>
        <taxon>Mycolicibacterium</taxon>
    </lineage>
</organism>
<evidence type="ECO:0000256" key="2">
    <source>
        <dbReference type="SAM" id="Phobius"/>
    </source>
</evidence>
<protein>
    <submittedName>
        <fullName evidence="3">Uncharacterized protein</fullName>
    </submittedName>
</protein>
<keyword evidence="4" id="KW-1185">Reference proteome</keyword>
<dbReference type="Proteomes" id="UP000467148">
    <property type="component" value="Chromosome"/>
</dbReference>
<feature type="transmembrane region" description="Helical" evidence="2">
    <location>
        <begin position="48"/>
        <end position="67"/>
    </location>
</feature>
<keyword evidence="2" id="KW-0812">Transmembrane</keyword>
<feature type="region of interest" description="Disordered" evidence="1">
    <location>
        <begin position="72"/>
        <end position="97"/>
    </location>
</feature>
<name>A0A7I7T4D1_9MYCO</name>
<dbReference type="KEGG" id="mhev:MHEL_23950"/>
<evidence type="ECO:0000256" key="1">
    <source>
        <dbReference type="SAM" id="MobiDB-lite"/>
    </source>
</evidence>
<gene>
    <name evidence="3" type="ORF">MHEL_23950</name>
</gene>